<keyword evidence="1" id="KW-1133">Transmembrane helix</keyword>
<comment type="caution">
    <text evidence="2">The sequence shown here is derived from an EMBL/GenBank/DDBJ whole genome shotgun (WGS) entry which is preliminary data.</text>
</comment>
<feature type="transmembrane region" description="Helical" evidence="1">
    <location>
        <begin position="43"/>
        <end position="67"/>
    </location>
</feature>
<reference evidence="2 3" key="1">
    <citation type="journal article" date="2018" name="J. Microbiol.">
        <title>Bacillus spongiae sp. nov., isolated from sponge of Jeju Island.</title>
        <authorList>
            <person name="Lee G.E."/>
            <person name="Im W.T."/>
            <person name="Park J.S."/>
        </authorList>
    </citation>
    <scope>NUCLEOTIDE SEQUENCE [LARGE SCALE GENOMIC DNA]</scope>
    <source>
        <strain evidence="2 3">135PIL107-10</strain>
    </source>
</reference>
<keyword evidence="1" id="KW-0472">Membrane</keyword>
<evidence type="ECO:0000313" key="2">
    <source>
        <dbReference type="EMBL" id="MEI5908717.1"/>
    </source>
</evidence>
<evidence type="ECO:0000256" key="1">
    <source>
        <dbReference type="SAM" id="Phobius"/>
    </source>
</evidence>
<name>A0ABU8HHF2_9BACI</name>
<feature type="transmembrane region" description="Helical" evidence="1">
    <location>
        <begin position="12"/>
        <end position="37"/>
    </location>
</feature>
<sequence length="78" mass="8443">MGDEFSKHCSGCGGAGIAVGLFSLGLFFVIGISLVLIELFWSIAAIVVLILSLIILLFILVLIWQLVRACVSKRRGKH</sequence>
<gene>
    <name evidence="2" type="ORF">WAK64_16845</name>
</gene>
<protein>
    <recommendedName>
        <fullName evidence="4">Transmembrane protein</fullName>
    </recommendedName>
</protein>
<accession>A0ABU8HHF2</accession>
<evidence type="ECO:0000313" key="3">
    <source>
        <dbReference type="Proteomes" id="UP001312865"/>
    </source>
</evidence>
<dbReference type="RefSeq" id="WP_336588165.1">
    <property type="nucleotide sequence ID" value="NZ_JBBAXC010000015.1"/>
</dbReference>
<organism evidence="2 3">
    <name type="scientific">Bacillus spongiae</name>
    <dbReference type="NCBI Taxonomy" id="2683610"/>
    <lineage>
        <taxon>Bacteria</taxon>
        <taxon>Bacillati</taxon>
        <taxon>Bacillota</taxon>
        <taxon>Bacilli</taxon>
        <taxon>Bacillales</taxon>
        <taxon>Bacillaceae</taxon>
        <taxon>Bacillus</taxon>
    </lineage>
</organism>
<proteinExistence type="predicted"/>
<dbReference type="Proteomes" id="UP001312865">
    <property type="component" value="Unassembled WGS sequence"/>
</dbReference>
<keyword evidence="3" id="KW-1185">Reference proteome</keyword>
<evidence type="ECO:0008006" key="4">
    <source>
        <dbReference type="Google" id="ProtNLM"/>
    </source>
</evidence>
<dbReference type="EMBL" id="JBBAXC010000015">
    <property type="protein sequence ID" value="MEI5908717.1"/>
    <property type="molecule type" value="Genomic_DNA"/>
</dbReference>
<keyword evidence="1" id="KW-0812">Transmembrane</keyword>